<keyword evidence="1" id="KW-0812">Transmembrane</keyword>
<dbReference type="PANTHER" id="PTHR40078:SF1">
    <property type="entry name" value="INTEGRAL MEMBRANE PROTEIN"/>
    <property type="match status" value="1"/>
</dbReference>
<sequence length="193" mass="21685">MVSAFGIGITIKAAIGVSSFNAMNIAFANAFDIKVGTITMAINVLFLYIYIYMTRFKLKKKYLLQFFSVVLFGFFINFFTYTILGGWVIERYLVRVIALIVGTLIGGSAVGMIVSLNAITFPIESVCLLLSEKTRYSFTQLRYAVDVFSVAVSLSISFVFVLPLYVREGTLLSLMLFSFTMGEVKKRYSRHLL</sequence>
<protein>
    <submittedName>
        <fullName evidence="2">Uncharacterized membrane protein YczE</fullName>
    </submittedName>
</protein>
<comment type="caution">
    <text evidence="2">The sequence shown here is derived from an EMBL/GenBank/DDBJ whole genome shotgun (WGS) entry which is preliminary data.</text>
</comment>
<keyword evidence="1" id="KW-0472">Membrane</keyword>
<dbReference type="PANTHER" id="PTHR40078">
    <property type="entry name" value="INTEGRAL MEMBRANE PROTEIN-RELATED"/>
    <property type="match status" value="1"/>
</dbReference>
<organism evidence="2 3">
    <name type="scientific">Anoxynatronum buryatiense</name>
    <dbReference type="NCBI Taxonomy" id="489973"/>
    <lineage>
        <taxon>Bacteria</taxon>
        <taxon>Bacillati</taxon>
        <taxon>Bacillota</taxon>
        <taxon>Clostridia</taxon>
        <taxon>Eubacteriales</taxon>
        <taxon>Clostridiaceae</taxon>
        <taxon>Anoxynatronum</taxon>
    </lineage>
</organism>
<evidence type="ECO:0000313" key="2">
    <source>
        <dbReference type="EMBL" id="SMP60234.1"/>
    </source>
</evidence>
<dbReference type="InterPro" id="IPR038750">
    <property type="entry name" value="YczE/YyaS-like"/>
</dbReference>
<reference evidence="2" key="1">
    <citation type="submission" date="2017-05" db="EMBL/GenBank/DDBJ databases">
        <authorList>
            <person name="Varghese N."/>
            <person name="Submissions S."/>
        </authorList>
    </citation>
    <scope>NUCLEOTIDE SEQUENCE</scope>
    <source>
        <strain evidence="2">Su22</strain>
    </source>
</reference>
<dbReference type="Pfam" id="PF19700">
    <property type="entry name" value="DUF6198"/>
    <property type="match status" value="1"/>
</dbReference>
<feature type="transmembrane region" description="Helical" evidence="1">
    <location>
        <begin position="33"/>
        <end position="51"/>
    </location>
</feature>
<evidence type="ECO:0000313" key="3">
    <source>
        <dbReference type="Proteomes" id="UP001158066"/>
    </source>
</evidence>
<gene>
    <name evidence="2" type="ORF">SAMN06296020_10878</name>
</gene>
<accession>A0AA45WWM7</accession>
<feature type="transmembrane region" description="Helical" evidence="1">
    <location>
        <begin position="96"/>
        <end position="123"/>
    </location>
</feature>
<dbReference type="AlphaFoldDB" id="A0AA45WWM7"/>
<keyword evidence="3" id="KW-1185">Reference proteome</keyword>
<dbReference type="EMBL" id="FXUF01000008">
    <property type="protein sequence ID" value="SMP60234.1"/>
    <property type="molecule type" value="Genomic_DNA"/>
</dbReference>
<keyword evidence="1" id="KW-1133">Transmembrane helix</keyword>
<dbReference type="Proteomes" id="UP001158066">
    <property type="component" value="Unassembled WGS sequence"/>
</dbReference>
<evidence type="ECO:0000256" key="1">
    <source>
        <dbReference type="SAM" id="Phobius"/>
    </source>
</evidence>
<proteinExistence type="predicted"/>
<feature type="transmembrane region" description="Helical" evidence="1">
    <location>
        <begin position="143"/>
        <end position="166"/>
    </location>
</feature>
<feature type="transmembrane region" description="Helical" evidence="1">
    <location>
        <begin position="63"/>
        <end position="84"/>
    </location>
</feature>
<name>A0AA45WWM7_9CLOT</name>